<sequence>MDSSTAILKKAGVEKSKSIPPDHLVQENGHLCFIICLAGFYSCHWKWYQRPVKPGQCCCGKGECIYFVLLLLTFSSWFTFLYMWGEAKNDYHNFDGFAYGNLGFWFQWSTFLLFLASFFFSYILLLLIVALCLLLESQQLYLHWCHKTAMFFFLFISAIGLTLITLFWRRQWNTFYLSFQITAPFLHMGAIFTMTLLAWPVALHFFRMENRVLQMLILSPYLAILIFLFFIPMGMYSPCIREKGTLGPKPALIGHRGAPMVAPENTEMSFLKTVEYGASGFETDVTISFDGVPFLMHDKTLKRTTNVEDLYPAYLTEEAAMFPWEYLEKLNSGNWFFEKRPFFGMPPLSPDDRKWARKQKIFKFSDFLKLANKENKYIIFDLYRPPKYHPYRNNYLDRLLQVIQDEARIRPDLVLWLYNPHRNMILRKAPKFQQTGSSAQSIQSLKEMNIVKLNLDYRKLPEIDIRKYAEANITINLWVVSEPWLFSLVWCYGAHSVTTNAVHTLGSIEEPYFLMTPQEYKTMWIITSTVSILFISVIFGIFW</sequence>
<dbReference type="PROSITE" id="PS51704">
    <property type="entry name" value="GP_PDE"/>
    <property type="match status" value="1"/>
</dbReference>
<comment type="similarity">
    <text evidence="2">Belongs to the glycerophosphoryl diester phosphodiesterase family.</text>
</comment>
<keyword evidence="4" id="KW-0378">Hydrolase</keyword>
<evidence type="ECO:0000256" key="4">
    <source>
        <dbReference type="ARBA" id="ARBA00022801"/>
    </source>
</evidence>
<evidence type="ECO:0000259" key="9">
    <source>
        <dbReference type="PROSITE" id="PS51704"/>
    </source>
</evidence>
<dbReference type="InterPro" id="IPR017946">
    <property type="entry name" value="PLC-like_Pdiesterase_TIM-brl"/>
</dbReference>
<feature type="transmembrane region" description="Helical" evidence="8">
    <location>
        <begin position="181"/>
        <end position="203"/>
    </location>
</feature>
<evidence type="ECO:0000256" key="6">
    <source>
        <dbReference type="ARBA" id="ARBA00023136"/>
    </source>
</evidence>
<protein>
    <submittedName>
        <fullName evidence="11">Glycerophosphodiester phosphodiesterase domain-containing protein 4</fullName>
    </submittedName>
</protein>
<dbReference type="RefSeq" id="XP_072849306.1">
    <property type="nucleotide sequence ID" value="XM_072993205.1"/>
</dbReference>
<feature type="domain" description="GP-PDE" evidence="9">
    <location>
        <begin position="250"/>
        <end position="509"/>
    </location>
</feature>
<keyword evidence="5 8" id="KW-1133">Transmembrane helix</keyword>
<keyword evidence="10" id="KW-1185">Reference proteome</keyword>
<proteinExistence type="inferred from homology"/>
<evidence type="ECO:0000313" key="10">
    <source>
        <dbReference type="Proteomes" id="UP001652642"/>
    </source>
</evidence>
<organism evidence="10 11">
    <name type="scientific">Pogona vitticeps</name>
    <name type="common">central bearded dragon</name>
    <dbReference type="NCBI Taxonomy" id="103695"/>
    <lineage>
        <taxon>Eukaryota</taxon>
        <taxon>Metazoa</taxon>
        <taxon>Chordata</taxon>
        <taxon>Craniata</taxon>
        <taxon>Vertebrata</taxon>
        <taxon>Euteleostomi</taxon>
        <taxon>Lepidosauria</taxon>
        <taxon>Squamata</taxon>
        <taxon>Bifurcata</taxon>
        <taxon>Unidentata</taxon>
        <taxon>Episquamata</taxon>
        <taxon>Toxicofera</taxon>
        <taxon>Iguania</taxon>
        <taxon>Acrodonta</taxon>
        <taxon>Agamidae</taxon>
        <taxon>Amphibolurinae</taxon>
        <taxon>Pogona</taxon>
    </lineage>
</organism>
<dbReference type="PANTHER" id="PTHR23344:SF13">
    <property type="entry name" value="GLYCEROPHOSPHODIESTER PHOSPHODIESTERASE DOMAIN-CONTAINING PROTEIN 4"/>
    <property type="match status" value="1"/>
</dbReference>
<evidence type="ECO:0000256" key="1">
    <source>
        <dbReference type="ARBA" id="ARBA00004141"/>
    </source>
</evidence>
<dbReference type="Proteomes" id="UP001652642">
    <property type="component" value="Chromosome 3"/>
</dbReference>
<dbReference type="Gene3D" id="3.20.20.190">
    <property type="entry name" value="Phosphatidylinositol (PI) phosphodiesterase"/>
    <property type="match status" value="1"/>
</dbReference>
<feature type="transmembrane region" description="Helical" evidence="8">
    <location>
        <begin position="215"/>
        <end position="236"/>
    </location>
</feature>
<accession>A0ABM5FV75</accession>
<feature type="transmembrane region" description="Helical" evidence="8">
    <location>
        <begin position="64"/>
        <end position="85"/>
    </location>
</feature>
<evidence type="ECO:0000256" key="2">
    <source>
        <dbReference type="ARBA" id="ARBA00007277"/>
    </source>
</evidence>
<feature type="transmembrane region" description="Helical" evidence="8">
    <location>
        <begin position="148"/>
        <end position="169"/>
    </location>
</feature>
<keyword evidence="6 8" id="KW-0472">Membrane</keyword>
<evidence type="ECO:0000256" key="5">
    <source>
        <dbReference type="ARBA" id="ARBA00022989"/>
    </source>
</evidence>
<reference evidence="11" key="1">
    <citation type="submission" date="2025-08" db="UniProtKB">
        <authorList>
            <consortium name="RefSeq"/>
        </authorList>
    </citation>
    <scope>IDENTIFICATION</scope>
</reference>
<evidence type="ECO:0000256" key="3">
    <source>
        <dbReference type="ARBA" id="ARBA00022692"/>
    </source>
</evidence>
<keyword evidence="7" id="KW-0325">Glycoprotein</keyword>
<dbReference type="PANTHER" id="PTHR23344">
    <property type="entry name" value="GLYCEROPHOSPHORYL DIESTER PHOSPHODIESTERASE"/>
    <property type="match status" value="1"/>
</dbReference>
<dbReference type="GeneID" id="110088573"/>
<keyword evidence="3 8" id="KW-0812">Transmembrane</keyword>
<feature type="transmembrane region" description="Helical" evidence="8">
    <location>
        <begin position="523"/>
        <end position="542"/>
    </location>
</feature>
<evidence type="ECO:0000313" key="11">
    <source>
        <dbReference type="RefSeq" id="XP_072849306.1"/>
    </source>
</evidence>
<dbReference type="InterPro" id="IPR030395">
    <property type="entry name" value="GP_PDE_dom"/>
</dbReference>
<evidence type="ECO:0000256" key="8">
    <source>
        <dbReference type="SAM" id="Phobius"/>
    </source>
</evidence>
<gene>
    <name evidence="11" type="primary">GDPD4</name>
</gene>
<name>A0ABM5FV75_9SAUR</name>
<dbReference type="Pfam" id="PF03009">
    <property type="entry name" value="GDPD"/>
    <property type="match status" value="1"/>
</dbReference>
<comment type="subcellular location">
    <subcellularLocation>
        <location evidence="1">Membrane</location>
        <topology evidence="1">Multi-pass membrane protein</topology>
    </subcellularLocation>
</comment>
<feature type="transmembrane region" description="Helical" evidence="8">
    <location>
        <begin position="105"/>
        <end position="136"/>
    </location>
</feature>
<dbReference type="SUPFAM" id="SSF51695">
    <property type="entry name" value="PLC-like phosphodiesterases"/>
    <property type="match status" value="1"/>
</dbReference>
<evidence type="ECO:0000256" key="7">
    <source>
        <dbReference type="ARBA" id="ARBA00023180"/>
    </source>
</evidence>